<evidence type="ECO:0000256" key="1">
    <source>
        <dbReference type="ARBA" id="ARBA00004141"/>
    </source>
</evidence>
<gene>
    <name evidence="9" type="primary">nad2</name>
</gene>
<protein>
    <recommendedName>
        <fullName evidence="2">NADH:ubiquinone reductase (H(+)-translocating)</fullName>
        <ecNumber evidence="2">7.1.1.2</ecNumber>
    </recommendedName>
</protein>
<geneLocation type="mitochondrion" evidence="9"/>
<feature type="transmembrane region" description="Helical" evidence="7">
    <location>
        <begin position="329"/>
        <end position="352"/>
    </location>
</feature>
<dbReference type="EC" id="7.1.1.2" evidence="2"/>
<evidence type="ECO:0000256" key="2">
    <source>
        <dbReference type="ARBA" id="ARBA00012944"/>
    </source>
</evidence>
<keyword evidence="5 7" id="KW-0472">Membrane</keyword>
<dbReference type="Pfam" id="PF00361">
    <property type="entry name" value="Proton_antipo_M"/>
    <property type="match status" value="1"/>
</dbReference>
<dbReference type="EMBL" id="JN700946">
    <property type="protein sequence ID" value="AER54588.1"/>
    <property type="molecule type" value="Genomic_DNA"/>
</dbReference>
<accession>G9IST9</accession>
<feature type="transmembrane region" description="Helical" evidence="7">
    <location>
        <begin position="290"/>
        <end position="308"/>
    </location>
</feature>
<evidence type="ECO:0000259" key="8">
    <source>
        <dbReference type="Pfam" id="PF00361"/>
    </source>
</evidence>
<evidence type="ECO:0000256" key="7">
    <source>
        <dbReference type="SAM" id="Phobius"/>
    </source>
</evidence>
<organism evidence="9">
    <name type="scientific">Lucernaria janetae</name>
    <name type="common">Jellyfish</name>
    <dbReference type="NCBI Taxonomy" id="313506"/>
    <lineage>
        <taxon>Eukaryota</taxon>
        <taxon>Metazoa</taxon>
        <taxon>Cnidaria</taxon>
        <taxon>Staurozoa</taxon>
        <taxon>Stauromedusae</taxon>
        <taxon>Myostaurida</taxon>
        <taxon>Lucernariidae</taxon>
        <taxon>Lucernaria</taxon>
    </lineage>
</organism>
<feature type="transmembrane region" description="Helical" evidence="7">
    <location>
        <begin position="136"/>
        <end position="158"/>
    </location>
</feature>
<feature type="transmembrane region" description="Helical" evidence="7">
    <location>
        <begin position="210"/>
        <end position="231"/>
    </location>
</feature>
<feature type="transmembrane region" description="Helical" evidence="7">
    <location>
        <begin position="178"/>
        <end position="198"/>
    </location>
</feature>
<evidence type="ECO:0000256" key="4">
    <source>
        <dbReference type="ARBA" id="ARBA00022989"/>
    </source>
</evidence>
<feature type="transmembrane region" description="Helical" evidence="7">
    <location>
        <begin position="414"/>
        <end position="435"/>
    </location>
</feature>
<sequence>MVTILLSPELWLGFVILLSLFSSPLEGRRWGLLILGLIWLGLAEYLFSHPWEVAGVTPWNQWFRGWVLILTWVLLWLSQRASAEEFTLIAVVGWTSALMCLSQSYLSFFLWMELQTLSLFVLVSRRTHSLLSTEAGLKYFVMGAFVSGLFLFGISLHFHLWGDLTFHPGLGELDMRPLFPSLLIGSALLFKMAAAPFHQWVPDIYEGANFSTLLVLGTLPKLAVFSVLVQLHLPPVLLWGAGFLSLGVGAIGALNQTKIKRFLAYSTIGHTGFLMLGLSLGSLVGYQWGAMYLLVYSWTLVAFVAALTSLPYHWSHLGYLAGLRLKHPWLAFIMSLLLLSMAGIPPLTGFLVKWGILSTLISQQAPLTALGAFLMATLAVVYYIRVVKIIYFQPAASWVGWLTILQGPQMTWSAAYILAFSFYMVVTCLVCPSWLLDSLHWATWCIV</sequence>
<feature type="domain" description="NADH:quinone oxidoreductase/Mrp antiporter transmembrane" evidence="8">
    <location>
        <begin position="102"/>
        <end position="370"/>
    </location>
</feature>
<feature type="transmembrane region" description="Helical" evidence="7">
    <location>
        <begin position="30"/>
        <end position="47"/>
    </location>
</feature>
<name>G9IST9_LUCJA</name>
<proteinExistence type="predicted"/>
<dbReference type="GO" id="GO:0008137">
    <property type="term" value="F:NADH dehydrogenase (ubiquinone) activity"/>
    <property type="evidence" value="ECO:0007669"/>
    <property type="project" value="UniProtKB-EC"/>
</dbReference>
<dbReference type="GO" id="GO:0016491">
    <property type="term" value="F:oxidoreductase activity"/>
    <property type="evidence" value="ECO:0007669"/>
    <property type="project" value="UniProtKB-KW"/>
</dbReference>
<keyword evidence="9" id="KW-0560">Oxidoreductase</keyword>
<dbReference type="PANTHER" id="PTHR22773">
    <property type="entry name" value="NADH DEHYDROGENASE"/>
    <property type="match status" value="1"/>
</dbReference>
<evidence type="ECO:0000256" key="3">
    <source>
        <dbReference type="ARBA" id="ARBA00022692"/>
    </source>
</evidence>
<evidence type="ECO:0000256" key="5">
    <source>
        <dbReference type="ARBA" id="ARBA00023136"/>
    </source>
</evidence>
<evidence type="ECO:0000256" key="6">
    <source>
        <dbReference type="ARBA" id="ARBA00049551"/>
    </source>
</evidence>
<dbReference type="InterPro" id="IPR001750">
    <property type="entry name" value="ND/Mrp_TM"/>
</dbReference>
<evidence type="ECO:0000313" key="9">
    <source>
        <dbReference type="EMBL" id="AER54588.1"/>
    </source>
</evidence>
<feature type="transmembrane region" description="Helical" evidence="7">
    <location>
        <begin position="262"/>
        <end position="284"/>
    </location>
</feature>
<dbReference type="AlphaFoldDB" id="G9IST9"/>
<feature type="transmembrane region" description="Helical" evidence="7">
    <location>
        <begin position="59"/>
        <end position="77"/>
    </location>
</feature>
<reference evidence="9" key="1">
    <citation type="journal article" date="2012" name="Genome Biol. Evol.">
        <title>Evolution of linear mitochondrial genomes in medusozoan cnidarians.</title>
        <authorList>
            <person name="Kayal E."/>
            <person name="Bentlage B."/>
            <person name="Collins A.G."/>
            <person name="Kayal M."/>
            <person name="Pirro S."/>
            <person name="Lavrov D.V."/>
        </authorList>
    </citation>
    <scope>NUCLEOTIDE SEQUENCE</scope>
</reference>
<keyword evidence="3 7" id="KW-0812">Transmembrane</keyword>
<feature type="transmembrane region" description="Helical" evidence="7">
    <location>
        <begin position="86"/>
        <end position="102"/>
    </location>
</feature>
<feature type="transmembrane region" description="Helical" evidence="7">
    <location>
        <begin position="6"/>
        <end position="23"/>
    </location>
</feature>
<feature type="transmembrane region" description="Helical" evidence="7">
    <location>
        <begin position="237"/>
        <end position="255"/>
    </location>
</feature>
<comment type="subcellular location">
    <subcellularLocation>
        <location evidence="1">Membrane</location>
        <topology evidence="1">Multi-pass membrane protein</topology>
    </subcellularLocation>
</comment>
<dbReference type="GO" id="GO:0016020">
    <property type="term" value="C:membrane"/>
    <property type="evidence" value="ECO:0007669"/>
    <property type="project" value="UniProtKB-SubCell"/>
</dbReference>
<keyword evidence="4 7" id="KW-1133">Transmembrane helix</keyword>
<comment type="catalytic activity">
    <reaction evidence="6">
        <text>a ubiquinone + NADH + 5 H(+)(in) = a ubiquinol + NAD(+) + 4 H(+)(out)</text>
        <dbReference type="Rhea" id="RHEA:29091"/>
        <dbReference type="Rhea" id="RHEA-COMP:9565"/>
        <dbReference type="Rhea" id="RHEA-COMP:9566"/>
        <dbReference type="ChEBI" id="CHEBI:15378"/>
        <dbReference type="ChEBI" id="CHEBI:16389"/>
        <dbReference type="ChEBI" id="CHEBI:17976"/>
        <dbReference type="ChEBI" id="CHEBI:57540"/>
        <dbReference type="ChEBI" id="CHEBI:57945"/>
        <dbReference type="EC" id="7.1.1.2"/>
    </reaction>
</comment>
<keyword evidence="9" id="KW-0496">Mitochondrion</keyword>
<feature type="transmembrane region" description="Helical" evidence="7">
    <location>
        <begin position="364"/>
        <end position="384"/>
    </location>
</feature>